<feature type="transmembrane region" description="Helical" evidence="6">
    <location>
        <begin position="105"/>
        <end position="123"/>
    </location>
</feature>
<dbReference type="GO" id="GO:0035435">
    <property type="term" value="P:phosphate ion transmembrane transport"/>
    <property type="evidence" value="ECO:0007669"/>
    <property type="project" value="TreeGrafter"/>
</dbReference>
<feature type="transmembrane region" description="Helical" evidence="6">
    <location>
        <begin position="44"/>
        <end position="64"/>
    </location>
</feature>
<feature type="transmembrane region" description="Helical" evidence="6">
    <location>
        <begin position="331"/>
        <end position="354"/>
    </location>
</feature>
<dbReference type="Pfam" id="PF01384">
    <property type="entry name" value="PHO4"/>
    <property type="match status" value="1"/>
</dbReference>
<proteinExistence type="inferred from homology"/>
<gene>
    <name evidence="7" type="ORF">JOL79_03490</name>
</gene>
<sequence length="383" mass="38627">MDANVVLLAVVVVSALAFDFTNGFHDTANAMATSIATGALRPRVAVALSAVLNFVGAFLSLKVAATIATGIVDSGAITLTVVFAGLLGGLSWNLLTWYFGIPSSSSHALIGGVVGATLIAAGASAVKGQAIVAKVLVPAVLAPVFAILVATLGTFLVYRITGGVPERFRARGFRLGQIGSASLVSLAHGTNDAQKTMGVITLALVANHTIGGRDGTPTWVIAACATSIALGTYIGGWRVIRTLGKGLTEIETPQGFAAEGSSAAVILAASHFGLPLSTTHVCSGSIMGAGLGKRLAEVRWRVAGRMATAWLLTLPAAALTGAAAWKGAALIGGTGGVATVFAVAALLFGALFLAASREPVTHRNVNAEWTGTLAPAPTKEHAS</sequence>
<comment type="caution">
    <text evidence="7">The sequence shown here is derived from an EMBL/GenBank/DDBJ whole genome shotgun (WGS) entry which is preliminary data.</text>
</comment>
<feature type="transmembrane region" description="Helical" evidence="6">
    <location>
        <begin position="219"/>
        <end position="240"/>
    </location>
</feature>
<keyword evidence="4 6" id="KW-1133">Transmembrane helix</keyword>
<comment type="subcellular location">
    <subcellularLocation>
        <location evidence="1 6">Membrane</location>
        <topology evidence="1 6">Multi-pass membrane protein</topology>
    </subcellularLocation>
</comment>
<evidence type="ECO:0000313" key="8">
    <source>
        <dbReference type="Proteomes" id="UP000674234"/>
    </source>
</evidence>
<feature type="transmembrane region" description="Helical" evidence="6">
    <location>
        <begin position="302"/>
        <end position="325"/>
    </location>
</feature>
<organism evidence="7 8">
    <name type="scientific">Microbispora oryzae</name>
    <dbReference type="NCBI Taxonomy" id="2806554"/>
    <lineage>
        <taxon>Bacteria</taxon>
        <taxon>Bacillati</taxon>
        <taxon>Actinomycetota</taxon>
        <taxon>Actinomycetes</taxon>
        <taxon>Streptosporangiales</taxon>
        <taxon>Streptosporangiaceae</taxon>
        <taxon>Microbispora</taxon>
    </lineage>
</organism>
<evidence type="ECO:0000256" key="6">
    <source>
        <dbReference type="RuleBase" id="RU363058"/>
    </source>
</evidence>
<keyword evidence="3 6" id="KW-0812">Transmembrane</keyword>
<feature type="transmembrane region" description="Helical" evidence="6">
    <location>
        <begin position="135"/>
        <end position="158"/>
    </location>
</feature>
<evidence type="ECO:0000256" key="1">
    <source>
        <dbReference type="ARBA" id="ARBA00004141"/>
    </source>
</evidence>
<dbReference type="PANTHER" id="PTHR11101:SF54">
    <property type="entry name" value="LOW-AFFINITY INORGANIC PHOSPHATE TRANSPORTER-RELATED"/>
    <property type="match status" value="1"/>
</dbReference>
<comment type="similarity">
    <text evidence="6">Belongs to the inorganic phosphate transporter (PiT) (TC 2.A.20) family.</text>
</comment>
<evidence type="ECO:0000313" key="7">
    <source>
        <dbReference type="EMBL" id="MBP2702865.1"/>
    </source>
</evidence>
<keyword evidence="2 6" id="KW-0813">Transport</keyword>
<accession>A0A941AGF5</accession>
<keyword evidence="5 6" id="KW-0472">Membrane</keyword>
<evidence type="ECO:0000256" key="2">
    <source>
        <dbReference type="ARBA" id="ARBA00022448"/>
    </source>
</evidence>
<name>A0A941AGF5_9ACTN</name>
<evidence type="ECO:0000256" key="3">
    <source>
        <dbReference type="ARBA" id="ARBA00022692"/>
    </source>
</evidence>
<dbReference type="Proteomes" id="UP000674234">
    <property type="component" value="Unassembled WGS sequence"/>
</dbReference>
<reference evidence="7" key="1">
    <citation type="submission" date="2021-02" db="EMBL/GenBank/DDBJ databases">
        <title>Draft genome sequence of Microbispora sp. RL4-1S isolated from rice leaves in Thailand.</title>
        <authorList>
            <person name="Muangham S."/>
            <person name="Duangmal K."/>
        </authorList>
    </citation>
    <scope>NUCLEOTIDE SEQUENCE</scope>
    <source>
        <strain evidence="7">RL4-1S</strain>
    </source>
</reference>
<keyword evidence="8" id="KW-1185">Reference proteome</keyword>
<dbReference type="AlphaFoldDB" id="A0A941AGF5"/>
<dbReference type="GO" id="GO:0016020">
    <property type="term" value="C:membrane"/>
    <property type="evidence" value="ECO:0007669"/>
    <property type="project" value="UniProtKB-SubCell"/>
</dbReference>
<dbReference type="GO" id="GO:0005315">
    <property type="term" value="F:phosphate transmembrane transporter activity"/>
    <property type="evidence" value="ECO:0007669"/>
    <property type="project" value="InterPro"/>
</dbReference>
<dbReference type="InterPro" id="IPR001204">
    <property type="entry name" value="Phos_transporter"/>
</dbReference>
<evidence type="ECO:0000256" key="5">
    <source>
        <dbReference type="ARBA" id="ARBA00023136"/>
    </source>
</evidence>
<feature type="transmembrane region" description="Helical" evidence="6">
    <location>
        <begin position="76"/>
        <end position="99"/>
    </location>
</feature>
<evidence type="ECO:0000256" key="4">
    <source>
        <dbReference type="ARBA" id="ARBA00022989"/>
    </source>
</evidence>
<keyword evidence="6" id="KW-0592">Phosphate transport</keyword>
<dbReference type="RefSeq" id="WP_210154112.1">
    <property type="nucleotide sequence ID" value="NZ_JAFCNB010000001.1"/>
</dbReference>
<dbReference type="PANTHER" id="PTHR11101">
    <property type="entry name" value="PHOSPHATE TRANSPORTER"/>
    <property type="match status" value="1"/>
</dbReference>
<protein>
    <recommendedName>
        <fullName evidence="6">Phosphate transporter</fullName>
    </recommendedName>
</protein>
<dbReference type="EMBL" id="JAFCNB010000001">
    <property type="protein sequence ID" value="MBP2702865.1"/>
    <property type="molecule type" value="Genomic_DNA"/>
</dbReference>